<dbReference type="EMBL" id="LIAS01000160">
    <property type="protein sequence ID" value="KRO30012.1"/>
    <property type="molecule type" value="Genomic_DNA"/>
</dbReference>
<reference evidence="1 2" key="1">
    <citation type="submission" date="2015-10" db="EMBL/GenBank/DDBJ databases">
        <title>Metagenome-Assembled Genomes uncover a global brackish microbiome.</title>
        <authorList>
            <person name="Hugerth L.W."/>
            <person name="Larsson J."/>
            <person name="Alneberg J."/>
            <person name="Lindh M.V."/>
            <person name="Legrand C."/>
            <person name="Pinhassi J."/>
            <person name="Andersson A.F."/>
        </authorList>
    </citation>
    <scope>NUCLEOTIDE SEQUENCE [LARGE SCALE GENOMIC DNA]</scope>
    <source>
        <strain evidence="1">BACL2 MAG-120802-bin41</strain>
    </source>
</reference>
<name>A0A0R2NWS2_9ACTN</name>
<dbReference type="InterPro" id="IPR021491">
    <property type="entry name" value="DUF3145"/>
</dbReference>
<protein>
    <submittedName>
        <fullName evidence="1">Uncharacterized protein</fullName>
    </submittedName>
</protein>
<dbReference type="Proteomes" id="UP000053941">
    <property type="component" value="Unassembled WGS sequence"/>
</dbReference>
<dbReference type="AlphaFoldDB" id="A0A0R2NWS2"/>
<dbReference type="Pfam" id="PF11343">
    <property type="entry name" value="DUF3145"/>
    <property type="match status" value="1"/>
</dbReference>
<proteinExistence type="predicted"/>
<gene>
    <name evidence="1" type="ORF">ABR60_06210</name>
</gene>
<evidence type="ECO:0000313" key="2">
    <source>
        <dbReference type="Proteomes" id="UP000053941"/>
    </source>
</evidence>
<accession>A0A0R2NWS2</accession>
<comment type="caution">
    <text evidence="1">The sequence shown here is derived from an EMBL/GenBank/DDBJ whole genome shotgun (WGS) entry which is preliminary data.</text>
</comment>
<evidence type="ECO:0000313" key="1">
    <source>
        <dbReference type="EMBL" id="KRO30012.1"/>
    </source>
</evidence>
<organism evidence="1 2">
    <name type="scientific">Actinobacteria bacterium BACL2 MAG-120802-bin41</name>
    <dbReference type="NCBI Taxonomy" id="1655568"/>
    <lineage>
        <taxon>Bacteria</taxon>
        <taxon>Bacillati</taxon>
        <taxon>Actinomycetota</taxon>
        <taxon>Actinomycetes</taxon>
        <taxon>Actinomycetes incertae sedis</taxon>
        <taxon>ac1 cluster</taxon>
    </lineage>
</organism>
<sequence>MGWGRSHLRDRYALIYKELLLITYTPSEIGYCHGRLNIYSCPKALMKHLEAGLERELKESININWQSQVLKPGSYRGQMSYSNAIGSGARIVNALKSWSYLIFELSEFNSSEGSIYFYTKELGLYRGSINSQGQIVVSEDMLKSAITQNLKQSDLTLALEKLMGRPWDTFLEPFRRVEIEAASSVADRLSV</sequence>